<dbReference type="AlphaFoldDB" id="A0AAW1PRP0"/>
<reference evidence="2 3" key="1">
    <citation type="journal article" date="2024" name="Nat. Commun.">
        <title>Phylogenomics reveals the evolutionary origins of lichenization in chlorophyte algae.</title>
        <authorList>
            <person name="Puginier C."/>
            <person name="Libourel C."/>
            <person name="Otte J."/>
            <person name="Skaloud P."/>
            <person name="Haon M."/>
            <person name="Grisel S."/>
            <person name="Petersen M."/>
            <person name="Berrin J.G."/>
            <person name="Delaux P.M."/>
            <person name="Dal Grande F."/>
            <person name="Keller J."/>
        </authorList>
    </citation>
    <scope>NUCLEOTIDE SEQUENCE [LARGE SCALE GENOMIC DNA]</scope>
    <source>
        <strain evidence="2 3">SAG 2036</strain>
    </source>
</reference>
<evidence type="ECO:0000313" key="3">
    <source>
        <dbReference type="Proteomes" id="UP001465755"/>
    </source>
</evidence>
<gene>
    <name evidence="2" type="ORF">WJX73_007092</name>
</gene>
<evidence type="ECO:0000313" key="2">
    <source>
        <dbReference type="EMBL" id="KAK9810784.1"/>
    </source>
</evidence>
<evidence type="ECO:0000256" key="1">
    <source>
        <dbReference type="SAM" id="MobiDB-lite"/>
    </source>
</evidence>
<proteinExistence type="predicted"/>
<feature type="compositionally biased region" description="Basic residues" evidence="1">
    <location>
        <begin position="13"/>
        <end position="22"/>
    </location>
</feature>
<feature type="compositionally biased region" description="Low complexity" evidence="1">
    <location>
        <begin position="70"/>
        <end position="79"/>
    </location>
</feature>
<feature type="region of interest" description="Disordered" evidence="1">
    <location>
        <begin position="1"/>
        <end position="94"/>
    </location>
</feature>
<sequence length="263" mass="29195">MPVDKPTQSVSKSQKRNERRSRSRADKRADSESTAGTNARQYAVPGPTSSNIPTPASILEPAMLPPLSPGAPSGDAAPSAPRPAERRPDPSDTQAVLSDGMELIFCQATHKYLPERVVSGTRLFQRSCRRVTRLVGLEDIDGVENGLLWFRPVEWCFYNSRVVWVEAAPQQWQMKLLDPSLKSTKLVNLWLELEARKHQVPSEEEKSAVQTALQDMTMGDLEGTMLQTGKKPLISCGQDAMQRWLPASTALWNLCSLKLWGTV</sequence>
<dbReference type="Proteomes" id="UP001465755">
    <property type="component" value="Unassembled WGS sequence"/>
</dbReference>
<organism evidence="2 3">
    <name type="scientific">Symbiochloris irregularis</name>
    <dbReference type="NCBI Taxonomy" id="706552"/>
    <lineage>
        <taxon>Eukaryota</taxon>
        <taxon>Viridiplantae</taxon>
        <taxon>Chlorophyta</taxon>
        <taxon>core chlorophytes</taxon>
        <taxon>Trebouxiophyceae</taxon>
        <taxon>Trebouxiales</taxon>
        <taxon>Trebouxiaceae</taxon>
        <taxon>Symbiochloris</taxon>
    </lineage>
</organism>
<protein>
    <submittedName>
        <fullName evidence="2">Uncharacterized protein</fullName>
    </submittedName>
</protein>
<keyword evidence="3" id="KW-1185">Reference proteome</keyword>
<accession>A0AAW1PRP0</accession>
<comment type="caution">
    <text evidence="2">The sequence shown here is derived from an EMBL/GenBank/DDBJ whole genome shotgun (WGS) entry which is preliminary data.</text>
</comment>
<feature type="compositionally biased region" description="Polar residues" evidence="1">
    <location>
        <begin position="1"/>
        <end position="10"/>
    </location>
</feature>
<dbReference type="EMBL" id="JALJOQ010000014">
    <property type="protein sequence ID" value="KAK9810784.1"/>
    <property type="molecule type" value="Genomic_DNA"/>
</dbReference>
<name>A0AAW1PRP0_9CHLO</name>